<dbReference type="InterPro" id="IPR029058">
    <property type="entry name" value="AB_hydrolase_fold"/>
</dbReference>
<dbReference type="EMBL" id="CAKMRJ010004445">
    <property type="protein sequence ID" value="CAH1435827.1"/>
    <property type="molecule type" value="Genomic_DNA"/>
</dbReference>
<evidence type="ECO:0000313" key="2">
    <source>
        <dbReference type="EMBL" id="CAH1435827.1"/>
    </source>
</evidence>
<comment type="caution">
    <text evidence="2">The sequence shown here is derived from an EMBL/GenBank/DDBJ whole genome shotgun (WGS) entry which is preliminary data.</text>
</comment>
<name>A0AAU9NBC2_9ASTR</name>
<protein>
    <recommendedName>
        <fullName evidence="1">AB hydrolase-1 domain-containing protein</fullName>
    </recommendedName>
</protein>
<feature type="domain" description="AB hydrolase-1" evidence="1">
    <location>
        <begin position="97"/>
        <end position="355"/>
    </location>
</feature>
<evidence type="ECO:0000259" key="1">
    <source>
        <dbReference type="Pfam" id="PF00561"/>
    </source>
</evidence>
<dbReference type="GO" id="GO:0016787">
    <property type="term" value="F:hydrolase activity"/>
    <property type="evidence" value="ECO:0007669"/>
    <property type="project" value="UniProtKB-ARBA"/>
</dbReference>
<dbReference type="Pfam" id="PF00561">
    <property type="entry name" value="Abhydrolase_1"/>
    <property type="match status" value="1"/>
</dbReference>
<dbReference type="PANTHER" id="PTHR45763:SF48">
    <property type="entry name" value="ALPHA_BETA HYDROLASE-1"/>
    <property type="match status" value="1"/>
</dbReference>
<evidence type="ECO:0000313" key="3">
    <source>
        <dbReference type="Proteomes" id="UP001157418"/>
    </source>
</evidence>
<proteinExistence type="predicted"/>
<dbReference type="InterPro" id="IPR000073">
    <property type="entry name" value="AB_hydrolase_1"/>
</dbReference>
<organism evidence="2 3">
    <name type="scientific">Lactuca virosa</name>
    <dbReference type="NCBI Taxonomy" id="75947"/>
    <lineage>
        <taxon>Eukaryota</taxon>
        <taxon>Viridiplantae</taxon>
        <taxon>Streptophyta</taxon>
        <taxon>Embryophyta</taxon>
        <taxon>Tracheophyta</taxon>
        <taxon>Spermatophyta</taxon>
        <taxon>Magnoliopsida</taxon>
        <taxon>eudicotyledons</taxon>
        <taxon>Gunneridae</taxon>
        <taxon>Pentapetalae</taxon>
        <taxon>asterids</taxon>
        <taxon>campanulids</taxon>
        <taxon>Asterales</taxon>
        <taxon>Asteraceae</taxon>
        <taxon>Cichorioideae</taxon>
        <taxon>Cichorieae</taxon>
        <taxon>Lactucinae</taxon>
        <taxon>Lactuca</taxon>
    </lineage>
</organism>
<reference evidence="2 3" key="1">
    <citation type="submission" date="2022-01" db="EMBL/GenBank/DDBJ databases">
        <authorList>
            <person name="Xiong W."/>
            <person name="Schranz E."/>
        </authorList>
    </citation>
    <scope>NUCLEOTIDE SEQUENCE [LARGE SCALE GENOMIC DNA]</scope>
</reference>
<sequence>MTLVSLGRNLLHQFGHSPGICPVHHLFFQKGFFKKLQLIFFMGFLASASKAFHPPPPKICGSPDGPPITSPRIKLHDGRHLSYKEHGVSKDSAKYKIIFIHGYNSCKEYNPLAITTSPDLIESLRVYIVSFDRPGYGESDPNPNRTLKSFASDVEELADQLGLGSKFYLVGFSMGGQLVWSCLKYIPQRLEGAALVSPGINNWWPSFPSSLSNEVYNKLMKRDQWAQRVTHYVPLLTYWWNTQTLFPRPSLFSRVGDMFSPQDMEVLSKLSDLQMQPAPQGEFESLHRDLIIAYGKWEFDPMELEDPFTNDEGSVHIWMGDNDDFVPVALQRYIAQKLPWIKYHEIPGAGHMFFLADGMSDTILKTLLNVKD</sequence>
<dbReference type="PANTHER" id="PTHR45763">
    <property type="entry name" value="HYDROLASE, ALPHA/BETA FOLD FAMILY PROTEIN, EXPRESSED-RELATED"/>
    <property type="match status" value="1"/>
</dbReference>
<gene>
    <name evidence="2" type="ORF">LVIROSA_LOCUS22236</name>
</gene>
<dbReference type="SUPFAM" id="SSF53474">
    <property type="entry name" value="alpha/beta-Hydrolases"/>
    <property type="match status" value="1"/>
</dbReference>
<keyword evidence="3" id="KW-1185">Reference proteome</keyword>
<dbReference type="Proteomes" id="UP001157418">
    <property type="component" value="Unassembled WGS sequence"/>
</dbReference>
<dbReference type="FunFam" id="3.40.50.1820:FF:000270">
    <property type="entry name" value="Alpha/beta-Hydrolases superfamily protein"/>
    <property type="match status" value="1"/>
</dbReference>
<accession>A0AAU9NBC2</accession>
<dbReference type="AlphaFoldDB" id="A0AAU9NBC2"/>
<dbReference type="Gene3D" id="3.40.50.1820">
    <property type="entry name" value="alpha/beta hydrolase"/>
    <property type="match status" value="1"/>
</dbReference>